<dbReference type="GO" id="GO:0016887">
    <property type="term" value="F:ATP hydrolysis activity"/>
    <property type="evidence" value="ECO:0007669"/>
    <property type="project" value="InterPro"/>
</dbReference>
<sequence length="669" mass="73094">MQLWKIEFNGFKRLDQTSCNVDGQTIAFIGPNEAGKTSVLRGLAWLTGEHEDPALPLRDQNRRQRPADDAVVVRAHYRVDADDIEALRQLDLDTDQPVSLKTVNHFRLNRQANGQQTTGLESTVKRNPRPFEDASKLLAKAASRMEAAYDVLDDLEIDAPNDAIEAAEHSLDSSDTVWTPQRVAQLRIAGDGLRTFVNEIDQQDPKPRNLTALRTASLIAVGSLLTAAVAGERADPRDAIRAALKQRVPKFLLFGDDDRELSESYHLEDSSLRESPPSPLKNLVSVAGTSVGEVWAATTGGDPATMRTLERRMNETLRERLQPMWTQSELTIELRLNQGGVLEVNILELDSPDYVVTPIAERSDGLRTFLGLICFLLAANLDVPPVLLVDEAERNLHYDAQADLVRVLTHELKVHKVIYTTHSPGCLPLDLGTGIRVVSRNADDPGTSSVANNFWTNEHPGFSHLLFAMGAEAAAFSAFRRAVLTEGVSEMILLPTLLRNATDGSQLDFQVAFGLSNLSAPRAISSVALITTFLVDGDTSGGIKKKQLEDEGVPRSHIFQLPKGKAIEDLIDRATYLETVNELLAERGKSILLKDLATNVTIAKAVDDYARNHLGLPNGVGHKIVASRLASRGIALPLNAAGKRYLSGLRPQLEAAFNAPYTLAAPAGK</sequence>
<organism evidence="2 3">
    <name type="scientific">Microbacterium foliorum</name>
    <dbReference type="NCBI Taxonomy" id="104336"/>
    <lineage>
        <taxon>Bacteria</taxon>
        <taxon>Bacillati</taxon>
        <taxon>Actinomycetota</taxon>
        <taxon>Actinomycetes</taxon>
        <taxon>Micrococcales</taxon>
        <taxon>Microbacteriaceae</taxon>
        <taxon>Microbacterium</taxon>
    </lineage>
</organism>
<dbReference type="InterPro" id="IPR051396">
    <property type="entry name" value="Bact_Antivir_Def_Nuclease"/>
</dbReference>
<reference evidence="2 3" key="1">
    <citation type="submission" date="2015-02" db="EMBL/GenBank/DDBJ databases">
        <title>Draft genome sequences of ten Microbacterium spp. with emphasis on heavy metal contaminated environments.</title>
        <authorList>
            <person name="Corretto E."/>
        </authorList>
    </citation>
    <scope>NUCLEOTIDE SEQUENCE [LARGE SCALE GENOMIC DNA]</scope>
    <source>
        <strain evidence="2 3">DSM 12966</strain>
    </source>
</reference>
<name>A0A0F0KVV1_9MICO</name>
<dbReference type="GO" id="GO:0005524">
    <property type="term" value="F:ATP binding"/>
    <property type="evidence" value="ECO:0007669"/>
    <property type="project" value="InterPro"/>
</dbReference>
<dbReference type="Gene3D" id="3.40.50.300">
    <property type="entry name" value="P-loop containing nucleotide triphosphate hydrolases"/>
    <property type="match status" value="2"/>
</dbReference>
<dbReference type="Proteomes" id="UP000033572">
    <property type="component" value="Unassembled WGS sequence"/>
</dbReference>
<evidence type="ECO:0000313" key="3">
    <source>
        <dbReference type="Proteomes" id="UP000033572"/>
    </source>
</evidence>
<dbReference type="AlphaFoldDB" id="A0A0F0KVV1"/>
<evidence type="ECO:0000313" key="2">
    <source>
        <dbReference type="EMBL" id="KJL24210.1"/>
    </source>
</evidence>
<dbReference type="GeneID" id="94445105"/>
<evidence type="ECO:0000259" key="1">
    <source>
        <dbReference type="Pfam" id="PF13304"/>
    </source>
</evidence>
<feature type="domain" description="ATPase AAA-type core" evidence="1">
    <location>
        <begin position="27"/>
        <end position="425"/>
    </location>
</feature>
<accession>A0A0F0KVV1</accession>
<dbReference type="PANTHER" id="PTHR43581:SF4">
    <property type="entry name" value="ATP_GTP PHOSPHATASE"/>
    <property type="match status" value="1"/>
</dbReference>
<dbReference type="SUPFAM" id="SSF52540">
    <property type="entry name" value="P-loop containing nucleoside triphosphate hydrolases"/>
    <property type="match status" value="1"/>
</dbReference>
<keyword evidence="3" id="KW-1185">Reference proteome</keyword>
<proteinExistence type="predicted"/>
<gene>
    <name evidence="2" type="ORF">RN50_00790</name>
</gene>
<dbReference type="RefSeq" id="WP_045253208.1">
    <property type="nucleotide sequence ID" value="NZ_CP031425.1"/>
</dbReference>
<dbReference type="InterPro" id="IPR003959">
    <property type="entry name" value="ATPase_AAA_core"/>
</dbReference>
<protein>
    <recommendedName>
        <fullName evidence="1">ATPase AAA-type core domain-containing protein</fullName>
    </recommendedName>
</protein>
<dbReference type="Pfam" id="PF13304">
    <property type="entry name" value="AAA_21"/>
    <property type="match status" value="1"/>
</dbReference>
<dbReference type="EMBL" id="JYIU01000033">
    <property type="protein sequence ID" value="KJL24210.1"/>
    <property type="molecule type" value="Genomic_DNA"/>
</dbReference>
<dbReference type="PATRIC" id="fig|104336.4.peg.813"/>
<dbReference type="InterPro" id="IPR027417">
    <property type="entry name" value="P-loop_NTPase"/>
</dbReference>
<dbReference type="PANTHER" id="PTHR43581">
    <property type="entry name" value="ATP/GTP PHOSPHATASE"/>
    <property type="match status" value="1"/>
</dbReference>
<comment type="caution">
    <text evidence="2">The sequence shown here is derived from an EMBL/GenBank/DDBJ whole genome shotgun (WGS) entry which is preliminary data.</text>
</comment>